<evidence type="ECO:0000313" key="3">
    <source>
        <dbReference type="Proteomes" id="UP000004184"/>
    </source>
</evidence>
<evidence type="ECO:0000313" key="2">
    <source>
        <dbReference type="EMBL" id="EFL29501.1"/>
    </source>
</evidence>
<dbReference type="Proteomes" id="UP000004184">
    <property type="component" value="Unassembled WGS sequence"/>
</dbReference>
<organism evidence="2 3">
    <name type="scientific">Streptomyces viridochromogenes (strain DSM 40736 / JCM 4977 / BCRC 1201 / Tue 494)</name>
    <dbReference type="NCBI Taxonomy" id="591159"/>
    <lineage>
        <taxon>Bacteria</taxon>
        <taxon>Bacillati</taxon>
        <taxon>Actinomycetota</taxon>
        <taxon>Actinomycetes</taxon>
        <taxon>Kitasatosporales</taxon>
        <taxon>Streptomycetaceae</taxon>
        <taxon>Streptomyces</taxon>
    </lineage>
</organism>
<proteinExistence type="predicted"/>
<keyword evidence="3" id="KW-1185">Reference proteome</keyword>
<accession>D9X1S9</accession>
<feature type="region of interest" description="Disordered" evidence="1">
    <location>
        <begin position="1"/>
        <end position="36"/>
    </location>
</feature>
<evidence type="ECO:0000256" key="1">
    <source>
        <dbReference type="SAM" id="MobiDB-lite"/>
    </source>
</evidence>
<dbReference type="STRING" id="591159.SSQG_00019"/>
<gene>
    <name evidence="2" type="ORF">SSQG_00019</name>
</gene>
<protein>
    <submittedName>
        <fullName evidence="2">Predicted protein</fullName>
    </submittedName>
</protein>
<dbReference type="AlphaFoldDB" id="D9X1S9"/>
<dbReference type="HOGENOM" id="CLU_154662_0_0_11"/>
<reference evidence="3" key="1">
    <citation type="submission" date="2009-02" db="EMBL/GenBank/DDBJ databases">
        <title>Annotation of Streptomyces viridochromogenes strain DSM 40736.</title>
        <authorList>
            <consortium name="The Broad Institute Genome Sequencing Platform"/>
            <consortium name="Broad Institute Microbial Sequencing Center"/>
            <person name="Fischbach M."/>
            <person name="Godfrey P."/>
            <person name="Ward D."/>
            <person name="Young S."/>
            <person name="Zeng Q."/>
            <person name="Koehrsen M."/>
            <person name="Alvarado L."/>
            <person name="Berlin A.M."/>
            <person name="Bochicchio J."/>
            <person name="Borenstein D."/>
            <person name="Chapman S.B."/>
            <person name="Chen Z."/>
            <person name="Engels R."/>
            <person name="Freedman E."/>
            <person name="Gellesch M."/>
            <person name="Goldberg J."/>
            <person name="Griggs A."/>
            <person name="Gujja S."/>
            <person name="Heilman E.R."/>
            <person name="Heiman D.I."/>
            <person name="Hepburn T.A."/>
            <person name="Howarth C."/>
            <person name="Jen D."/>
            <person name="Larson L."/>
            <person name="Lewis B."/>
            <person name="Mehta T."/>
            <person name="Park D."/>
            <person name="Pearson M."/>
            <person name="Richards J."/>
            <person name="Roberts A."/>
            <person name="Saif S."/>
            <person name="Shea T.D."/>
            <person name="Shenoy N."/>
            <person name="Sisk P."/>
            <person name="Stolte C."/>
            <person name="Sykes S.N."/>
            <person name="Thomson T."/>
            <person name="Walk T."/>
            <person name="White J."/>
            <person name="Yandava C."/>
            <person name="Straight P."/>
            <person name="Clardy J."/>
            <person name="Hung D."/>
            <person name="Kolter R."/>
            <person name="Mekalanos J."/>
            <person name="Walker S."/>
            <person name="Walsh C.T."/>
            <person name="Wieland-Brown L.C."/>
            <person name="Haas B."/>
            <person name="Nusbaum C."/>
            <person name="Birren B."/>
        </authorList>
    </citation>
    <scope>NUCLEOTIDE SEQUENCE [LARGE SCALE GENOMIC DNA]</scope>
    <source>
        <strain evidence="3">DSM 40736 / JCM 4977 / BCRC 1201 / Tue 494</strain>
    </source>
</reference>
<sequence length="137" mass="14896">MAGLGRRGRDGGLQVSPQDNPFDPTGERGHLASPSRTWVQTRDAHLASFIAQRLTHVSATGCTEEKKTAAGIQKIFDRWNRLRETPETGSDLSATEISLLGWSLRCLACAAWRGAPGWDPSFHPEATGPASWEVLLS</sequence>
<name>D9X1S9_STRVT</name>
<dbReference type="EMBL" id="GG657757">
    <property type="protein sequence ID" value="EFL29501.1"/>
    <property type="molecule type" value="Genomic_DNA"/>
</dbReference>